<dbReference type="SMART" id="SM00283">
    <property type="entry name" value="MA"/>
    <property type="match status" value="1"/>
</dbReference>
<dbReference type="Proteomes" id="UP000313948">
    <property type="component" value="Chromosome"/>
</dbReference>
<sequence>MTATTSGAAGPERATRSPRRTSVQTKILALVLLLVTVAGAGGLYSSVSGSRTSERATGMVTLQSEIGGAQDDLTAAHREGRLLVAQIAAAVGPDAKAGWATVLEELSASTATLVDRIGASEVGSWPEWESFLTGWAEWTDFRDRMLVPAALETSRSRYSALASTDGTSYVERVEADLAALSDRVDSLVAQEASAIKANSARGRVVLLVAILVGISLAGTAGFLLARSIRRSVDSVRHSLSALAHGDFTVPAAVRTRDEIGEMAEELNEARRCLSELVGSVAATSTSVAVATAEVATATEQVGAQSRESSTHAESMAVAAEQVSQNIHTVATGAEQMGSSIQEISQNANEAAAVAAKATAVAAATTQTVSQLGASSQEIGQVVKVITTIAEQTNLLALNATIEAARAGEAGKGFAVVAGEVKELARETARATEDIAARVSAIQLDTAGAVDAIGQISAIIASINDYQGSIASAVEEQTATTTEMARSVQEAATGSGEIAGTVTRLAAAGGESSVAVEQIGASLVELDRMSADLRRLCARFVY</sequence>
<feature type="transmembrane region" description="Helical" evidence="7">
    <location>
        <begin position="204"/>
        <end position="225"/>
    </location>
</feature>
<dbReference type="EMBL" id="CP040899">
    <property type="protein sequence ID" value="QDB78191.1"/>
    <property type="molecule type" value="Genomic_DNA"/>
</dbReference>
<evidence type="ECO:0000313" key="10">
    <source>
        <dbReference type="EMBL" id="QDB78191.1"/>
    </source>
</evidence>
<dbReference type="PANTHER" id="PTHR32089:SF112">
    <property type="entry name" value="LYSOZYME-LIKE PROTEIN-RELATED"/>
    <property type="match status" value="1"/>
</dbReference>
<reference evidence="10 11" key="1">
    <citation type="submission" date="2019-05" db="EMBL/GenBank/DDBJ databases">
        <title>Georgenia *** sp. nov., and Georgenia *** sp. nov., isolated from the intestinal contents of plateau pika (Ochotona curzoniae) in the Qinghai-Tibet plateau of China.</title>
        <authorList>
            <person name="Tian Z."/>
        </authorList>
    </citation>
    <scope>NUCLEOTIDE SEQUENCE [LARGE SCALE GENOMIC DNA]</scope>
    <source>
        <strain evidence="10 11">Z294</strain>
    </source>
</reference>
<dbReference type="SUPFAM" id="SSF58104">
    <property type="entry name" value="Methyl-accepting chemotaxis protein (MCP) signaling domain"/>
    <property type="match status" value="1"/>
</dbReference>
<evidence type="ECO:0000256" key="3">
    <source>
        <dbReference type="ARBA" id="ARBA00023224"/>
    </source>
</evidence>
<keyword evidence="2 7" id="KW-1133">Transmembrane helix</keyword>
<dbReference type="PANTHER" id="PTHR32089">
    <property type="entry name" value="METHYL-ACCEPTING CHEMOTAXIS PROTEIN MCPB"/>
    <property type="match status" value="1"/>
</dbReference>
<dbReference type="InterPro" id="IPR004090">
    <property type="entry name" value="Chemotax_Me-accpt_rcpt"/>
</dbReference>
<keyword evidence="7" id="KW-0472">Membrane</keyword>
<dbReference type="Pfam" id="PF00672">
    <property type="entry name" value="HAMP"/>
    <property type="match status" value="1"/>
</dbReference>
<feature type="region of interest" description="Disordered" evidence="6">
    <location>
        <begin position="1"/>
        <end position="20"/>
    </location>
</feature>
<evidence type="ECO:0000256" key="7">
    <source>
        <dbReference type="SAM" id="Phobius"/>
    </source>
</evidence>
<dbReference type="InterPro" id="IPR004089">
    <property type="entry name" value="MCPsignal_dom"/>
</dbReference>
<evidence type="ECO:0000313" key="11">
    <source>
        <dbReference type="Proteomes" id="UP000313948"/>
    </source>
</evidence>
<accession>A0ABX5VKI7</accession>
<evidence type="ECO:0000256" key="5">
    <source>
        <dbReference type="PROSITE-ProRule" id="PRU00284"/>
    </source>
</evidence>
<comment type="similarity">
    <text evidence="4">Belongs to the methyl-accepting chemotaxis (MCP) protein family.</text>
</comment>
<proteinExistence type="inferred from homology"/>
<evidence type="ECO:0000259" key="8">
    <source>
        <dbReference type="PROSITE" id="PS50111"/>
    </source>
</evidence>
<keyword evidence="1 7" id="KW-0812">Transmembrane</keyword>
<organism evidence="10 11">
    <name type="scientific">Georgenia wutianyii</name>
    <dbReference type="NCBI Taxonomy" id="2585135"/>
    <lineage>
        <taxon>Bacteria</taxon>
        <taxon>Bacillati</taxon>
        <taxon>Actinomycetota</taxon>
        <taxon>Actinomycetes</taxon>
        <taxon>Micrococcales</taxon>
        <taxon>Bogoriellaceae</taxon>
        <taxon>Georgenia</taxon>
    </lineage>
</organism>
<dbReference type="CDD" id="cd06225">
    <property type="entry name" value="HAMP"/>
    <property type="match status" value="1"/>
</dbReference>
<feature type="transmembrane region" description="Helical" evidence="7">
    <location>
        <begin position="27"/>
        <end position="47"/>
    </location>
</feature>
<gene>
    <name evidence="10" type="ORF">FE251_01475</name>
</gene>
<protein>
    <submittedName>
        <fullName evidence="10">Methyl-accepting chemotaxis protein</fullName>
    </submittedName>
</protein>
<dbReference type="Pfam" id="PF00015">
    <property type="entry name" value="MCPsignal"/>
    <property type="match status" value="1"/>
</dbReference>
<evidence type="ECO:0000259" key="9">
    <source>
        <dbReference type="PROSITE" id="PS50885"/>
    </source>
</evidence>
<dbReference type="PROSITE" id="PS50111">
    <property type="entry name" value="CHEMOTAXIS_TRANSDUC_2"/>
    <property type="match status" value="1"/>
</dbReference>
<dbReference type="Gene3D" id="1.10.287.950">
    <property type="entry name" value="Methyl-accepting chemotaxis protein"/>
    <property type="match status" value="1"/>
</dbReference>
<evidence type="ECO:0000256" key="2">
    <source>
        <dbReference type="ARBA" id="ARBA00022989"/>
    </source>
</evidence>
<dbReference type="RefSeq" id="WP_139947516.1">
    <property type="nucleotide sequence ID" value="NZ_CP040899.1"/>
</dbReference>
<evidence type="ECO:0000256" key="4">
    <source>
        <dbReference type="ARBA" id="ARBA00029447"/>
    </source>
</evidence>
<dbReference type="InterPro" id="IPR003660">
    <property type="entry name" value="HAMP_dom"/>
</dbReference>
<feature type="domain" description="Methyl-accepting transducer" evidence="8">
    <location>
        <begin position="283"/>
        <end position="519"/>
    </location>
</feature>
<evidence type="ECO:0000256" key="1">
    <source>
        <dbReference type="ARBA" id="ARBA00022692"/>
    </source>
</evidence>
<dbReference type="PRINTS" id="PR00260">
    <property type="entry name" value="CHEMTRNSDUCR"/>
</dbReference>
<dbReference type="PROSITE" id="PS50885">
    <property type="entry name" value="HAMP"/>
    <property type="match status" value="1"/>
</dbReference>
<evidence type="ECO:0000256" key="6">
    <source>
        <dbReference type="SAM" id="MobiDB-lite"/>
    </source>
</evidence>
<keyword evidence="3 5" id="KW-0807">Transducer</keyword>
<feature type="domain" description="HAMP" evidence="9">
    <location>
        <begin position="226"/>
        <end position="278"/>
    </location>
</feature>
<dbReference type="SMART" id="SM00304">
    <property type="entry name" value="HAMP"/>
    <property type="match status" value="1"/>
</dbReference>
<keyword evidence="11" id="KW-1185">Reference proteome</keyword>
<name>A0ABX5VKI7_9MICO</name>